<dbReference type="Pfam" id="PF13489">
    <property type="entry name" value="Methyltransf_23"/>
    <property type="match status" value="1"/>
</dbReference>
<dbReference type="OrthoDB" id="74240at2759"/>
<reference evidence="1" key="1">
    <citation type="submission" date="2020-12" db="EMBL/GenBank/DDBJ databases">
        <title>Metabolic potential, ecology and presence of endohyphal bacteria is reflected in genomic diversity of Mucoromycotina.</title>
        <authorList>
            <person name="Muszewska A."/>
            <person name="Okrasinska A."/>
            <person name="Steczkiewicz K."/>
            <person name="Drgas O."/>
            <person name="Orlowska M."/>
            <person name="Perlinska-Lenart U."/>
            <person name="Aleksandrzak-Piekarczyk T."/>
            <person name="Szatraj K."/>
            <person name="Zielenkiewicz U."/>
            <person name="Pilsyk S."/>
            <person name="Malc E."/>
            <person name="Mieczkowski P."/>
            <person name="Kruszewska J.S."/>
            <person name="Biernat P."/>
            <person name="Pawlowska J."/>
        </authorList>
    </citation>
    <scope>NUCLEOTIDE SEQUENCE</scope>
    <source>
        <strain evidence="1">WA0000067209</strain>
    </source>
</reference>
<dbReference type="Gene3D" id="3.40.50.150">
    <property type="entry name" value="Vaccinia Virus protein VP39"/>
    <property type="match status" value="2"/>
</dbReference>
<organism evidence="1 2">
    <name type="scientific">Mortierella isabellina</name>
    <name type="common">Filamentous fungus</name>
    <name type="synonym">Umbelopsis isabellina</name>
    <dbReference type="NCBI Taxonomy" id="91625"/>
    <lineage>
        <taxon>Eukaryota</taxon>
        <taxon>Fungi</taxon>
        <taxon>Fungi incertae sedis</taxon>
        <taxon>Mucoromycota</taxon>
        <taxon>Mucoromycotina</taxon>
        <taxon>Umbelopsidomycetes</taxon>
        <taxon>Umbelopsidales</taxon>
        <taxon>Umbelopsidaceae</taxon>
        <taxon>Umbelopsis</taxon>
    </lineage>
</organism>
<evidence type="ECO:0000313" key="1">
    <source>
        <dbReference type="EMBL" id="KAG2174742.1"/>
    </source>
</evidence>
<name>A0A8H7UAU1_MORIS</name>
<dbReference type="AlphaFoldDB" id="A0A8H7UAU1"/>
<sequence length="298" mass="33381">MEPSDAKGATQWLFDRGWNCPWVFWEGDFDQNVNLWTDLASLQLAESTCSDQSWLMFKPAPILEESVDWIERSLKSNAKSSESQEMLSCLDIGCGSGRDLAWLLSRKAVDGRPMWRATAVDSSHGATNRTSAICENMGLSGQLDGTLNAKVAVNGLWRLLTRDNSNVQVNNASKKGGKPTAATGESTLEFFSETVQQQISGTIPPKHDLIITIRFLVRSILPHLPSLLNPGGYIIISHFVDHEDYKYDQPRQNHRLGMNELRDLFSSLEGMRVVVDKLEQIEDGRPVNSIIIRKEYSL</sequence>
<comment type="caution">
    <text evidence="1">The sequence shown here is derived from an EMBL/GenBank/DDBJ whole genome shotgun (WGS) entry which is preliminary data.</text>
</comment>
<dbReference type="SUPFAM" id="SSF53335">
    <property type="entry name" value="S-adenosyl-L-methionine-dependent methyltransferases"/>
    <property type="match status" value="1"/>
</dbReference>
<dbReference type="Proteomes" id="UP000654370">
    <property type="component" value="Unassembled WGS sequence"/>
</dbReference>
<keyword evidence="2" id="KW-1185">Reference proteome</keyword>
<dbReference type="EMBL" id="JAEPQZ010000012">
    <property type="protein sequence ID" value="KAG2174742.1"/>
    <property type="molecule type" value="Genomic_DNA"/>
</dbReference>
<protein>
    <submittedName>
        <fullName evidence="1">Uncharacterized protein</fullName>
    </submittedName>
</protein>
<gene>
    <name evidence="1" type="ORF">INT43_005800</name>
</gene>
<accession>A0A8H7UAU1</accession>
<proteinExistence type="predicted"/>
<dbReference type="InterPro" id="IPR029063">
    <property type="entry name" value="SAM-dependent_MTases_sf"/>
</dbReference>
<evidence type="ECO:0000313" key="2">
    <source>
        <dbReference type="Proteomes" id="UP000654370"/>
    </source>
</evidence>